<evidence type="ECO:0000313" key="1">
    <source>
        <dbReference type="EMBL" id="GAG63016.1"/>
    </source>
</evidence>
<proteinExistence type="predicted"/>
<name>X1AT43_9ZZZZ</name>
<dbReference type="InterPro" id="IPR029044">
    <property type="entry name" value="Nucleotide-diphossugar_trans"/>
</dbReference>
<comment type="caution">
    <text evidence="1">The sequence shown here is derived from an EMBL/GenBank/DDBJ whole genome shotgun (WGS) entry which is preliminary data.</text>
</comment>
<dbReference type="SUPFAM" id="SSF53448">
    <property type="entry name" value="Nucleotide-diphospho-sugar transferases"/>
    <property type="match status" value="1"/>
</dbReference>
<sequence length="66" mass="7711">MKPKITVLTIIYRPGYIDSMVAALEAQTFREFEWVLVDDLYEQRKDLVKDYIGGAFPLTHIPPRKI</sequence>
<accession>X1AT43</accession>
<dbReference type="EMBL" id="BART01005234">
    <property type="protein sequence ID" value="GAG63016.1"/>
    <property type="molecule type" value="Genomic_DNA"/>
</dbReference>
<dbReference type="AlphaFoldDB" id="X1AT43"/>
<reference evidence="1" key="1">
    <citation type="journal article" date="2014" name="Front. Microbiol.">
        <title>High frequency of phylogenetically diverse reductive dehalogenase-homologous genes in deep subseafloor sedimentary metagenomes.</title>
        <authorList>
            <person name="Kawai M."/>
            <person name="Futagami T."/>
            <person name="Toyoda A."/>
            <person name="Takaki Y."/>
            <person name="Nishi S."/>
            <person name="Hori S."/>
            <person name="Arai W."/>
            <person name="Tsubouchi T."/>
            <person name="Morono Y."/>
            <person name="Uchiyama I."/>
            <person name="Ito T."/>
            <person name="Fujiyama A."/>
            <person name="Inagaki F."/>
            <person name="Takami H."/>
        </authorList>
    </citation>
    <scope>NUCLEOTIDE SEQUENCE</scope>
    <source>
        <strain evidence="1">Expedition CK06-06</strain>
    </source>
</reference>
<organism evidence="1">
    <name type="scientific">marine sediment metagenome</name>
    <dbReference type="NCBI Taxonomy" id="412755"/>
    <lineage>
        <taxon>unclassified sequences</taxon>
        <taxon>metagenomes</taxon>
        <taxon>ecological metagenomes</taxon>
    </lineage>
</organism>
<gene>
    <name evidence="1" type="ORF">S01H4_12368</name>
</gene>
<evidence type="ECO:0008006" key="2">
    <source>
        <dbReference type="Google" id="ProtNLM"/>
    </source>
</evidence>
<protein>
    <recommendedName>
        <fullName evidence="2">Glycosyltransferase 2-like domain-containing protein</fullName>
    </recommendedName>
</protein>
<feature type="non-terminal residue" evidence="1">
    <location>
        <position position="66"/>
    </location>
</feature>
<dbReference type="CDD" id="cd00761">
    <property type="entry name" value="Glyco_tranf_GTA_type"/>
    <property type="match status" value="1"/>
</dbReference>